<proteinExistence type="predicted"/>
<gene>
    <name evidence="2" type="ORF">HMPREF9441_02943</name>
</gene>
<dbReference type="PATRIC" id="fig|762968.3.peg.2618"/>
<accession>G5SU88</accession>
<sequence>MRILIGNEDMKRILLLVNMTLGLGTLVNHAVANITHDEKPGYYSDNRTDLEFNGNTCGVMVNGFFVKSDIGIDFRSVEHLYQRPSVPYTIKGVGENGLDSIVVEAAPSEKNPVVINGIPYSDIVNYVQEKEAEWVTLEDIKKLYFPKVTGKCLYMVNKYFITKDWESYRLDKDFILKVEALPSSECEIFEGQSPFTIIRVFTNIISNHNSGRIG</sequence>
<evidence type="ECO:0000313" key="2">
    <source>
        <dbReference type="EMBL" id="EHG99331.1"/>
    </source>
</evidence>
<keyword evidence="1" id="KW-0472">Membrane</keyword>
<dbReference type="HOGENOM" id="CLU_1271280_0_0_10"/>
<dbReference type="AlphaFoldDB" id="G5SU88"/>
<dbReference type="Proteomes" id="UP000003598">
    <property type="component" value="Unassembled WGS sequence"/>
</dbReference>
<evidence type="ECO:0000256" key="1">
    <source>
        <dbReference type="SAM" id="Phobius"/>
    </source>
</evidence>
<protein>
    <submittedName>
        <fullName evidence="2">Uncharacterized protein</fullName>
    </submittedName>
</protein>
<keyword evidence="1" id="KW-1133">Transmembrane helix</keyword>
<dbReference type="STRING" id="762968.HMPREF9441_02943"/>
<name>G5SU88_9BACT</name>
<comment type="caution">
    <text evidence="2">The sequence shown here is derived from an EMBL/GenBank/DDBJ whole genome shotgun (WGS) entry which is preliminary data.</text>
</comment>
<evidence type="ECO:0000313" key="3">
    <source>
        <dbReference type="Proteomes" id="UP000003598"/>
    </source>
</evidence>
<feature type="transmembrane region" description="Helical" evidence="1">
    <location>
        <begin position="12"/>
        <end position="31"/>
    </location>
</feature>
<keyword evidence="3" id="KW-1185">Reference proteome</keyword>
<dbReference type="OrthoDB" id="9807519at2"/>
<organism evidence="2 3">
    <name type="scientific">Paraprevotella clara YIT 11840</name>
    <dbReference type="NCBI Taxonomy" id="762968"/>
    <lineage>
        <taxon>Bacteria</taxon>
        <taxon>Pseudomonadati</taxon>
        <taxon>Bacteroidota</taxon>
        <taxon>Bacteroidia</taxon>
        <taxon>Bacteroidales</taxon>
        <taxon>Prevotellaceae</taxon>
        <taxon>Paraprevotella</taxon>
    </lineage>
</organism>
<reference evidence="2 3" key="1">
    <citation type="submission" date="2011-03" db="EMBL/GenBank/DDBJ databases">
        <authorList>
            <person name="Weinstock G."/>
            <person name="Sodergren E."/>
            <person name="Clifton S."/>
            <person name="Fulton L."/>
            <person name="Fulton B."/>
            <person name="Courtney L."/>
            <person name="Fronick C."/>
            <person name="Harrison M."/>
            <person name="Strong C."/>
            <person name="Farmer C."/>
            <person name="Delahaunty K."/>
            <person name="Markovic C."/>
            <person name="Hall O."/>
            <person name="Minx P."/>
            <person name="Tomlinson C."/>
            <person name="Mitreva M."/>
            <person name="Hou S."/>
            <person name="Chen J."/>
            <person name="Wollam A."/>
            <person name="Pepin K.H."/>
            <person name="Johnson M."/>
            <person name="Bhonagiri V."/>
            <person name="Zhang X."/>
            <person name="Suruliraj S."/>
            <person name="Warren W."/>
            <person name="Chinwalla A."/>
            <person name="Mardis E.R."/>
            <person name="Wilson R.K."/>
        </authorList>
    </citation>
    <scope>NUCLEOTIDE SEQUENCE [LARGE SCALE GENOMIC DNA]</scope>
    <source>
        <strain evidence="2 3">YIT 11840</strain>
    </source>
</reference>
<dbReference type="EMBL" id="AFFY01000045">
    <property type="protein sequence ID" value="EHG99331.1"/>
    <property type="molecule type" value="Genomic_DNA"/>
</dbReference>
<keyword evidence="1" id="KW-0812">Transmembrane</keyword>